<dbReference type="Proteomes" id="UP001597476">
    <property type="component" value="Unassembled WGS sequence"/>
</dbReference>
<evidence type="ECO:0000256" key="1">
    <source>
        <dbReference type="ARBA" id="ARBA00022729"/>
    </source>
</evidence>
<protein>
    <submittedName>
        <fullName evidence="3">T9SS type A sorting domain-containing protein</fullName>
    </submittedName>
</protein>
<accession>A0ABW5TEG3</accession>
<sequence>MILSAPKLQNSVLGVLRYCINNLQTTWIFLVVLLCCTPLFSQDLYVDDNSYMYARDVVLFVNDDIRLETAASNLYLRGDAQLLQNTDSKNSDAGELSIYQNQTTGVFEYNYWCSPVGVSENGTVQANEDFDGSNIHDPADHTDLTNVTSPAYTFTTAYNGTTTALSNYWMYTLRDGEGYYSWNQIFDTGAVGTGYGFTLKGSPNTDDVLDFRGRPNNGTITVSCTFDGTDDQPGSGTLNTAETLTGNPYPSALDLKLFFANSAGNQANLSGEIFFWEQKNINSHFLRNYEGGYSIYTPGPLGDLSDNGTYATAPFENYNGDGSDNTTTTGNTADFSTNNSRRYAGIGQGFIIQSSGAGGNATFDNSMRVYYPEDSTTGGNGSIFAKHGNVKGQNKVEKKRVIPMSHNGVDYKSIFENPTIVPEIRIHTHIDDTYYKENVIALREATPSNDTYNKFFDGKNINDLASDAYLMSGEEPLVIKSIAYNESVRIPFVLKTDKDKTVFEVKTFKLRNTPNDLHVYMYDKLENTYTDIHHTAFNITLNEGVHEGRFEITFNKEQQSLGVEDLSSEDFKIFENRRRSQIEIYNPQKVEITSIALYDVTGKLVSSRKVSSSKRKQSIKTRSLSPGIYIVSLKLADYSKLNKKVIISGN</sequence>
<comment type="caution">
    <text evidence="3">The sequence shown here is derived from an EMBL/GenBank/DDBJ whole genome shotgun (WGS) entry which is preliminary data.</text>
</comment>
<evidence type="ECO:0000313" key="3">
    <source>
        <dbReference type="EMBL" id="MFD2727692.1"/>
    </source>
</evidence>
<dbReference type="Pfam" id="PF18962">
    <property type="entry name" value="Por_Secre_tail"/>
    <property type="match status" value="1"/>
</dbReference>
<evidence type="ECO:0000259" key="2">
    <source>
        <dbReference type="Pfam" id="PF18962"/>
    </source>
</evidence>
<keyword evidence="1" id="KW-0732">Signal</keyword>
<dbReference type="RefSeq" id="WP_380293802.1">
    <property type="nucleotide sequence ID" value="NZ_JBHULY010000039.1"/>
</dbReference>
<organism evidence="3 4">
    <name type="scientific">Hyunsoonleella rubra</name>
    <dbReference type="NCBI Taxonomy" id="1737062"/>
    <lineage>
        <taxon>Bacteria</taxon>
        <taxon>Pseudomonadati</taxon>
        <taxon>Bacteroidota</taxon>
        <taxon>Flavobacteriia</taxon>
        <taxon>Flavobacteriales</taxon>
        <taxon>Flavobacteriaceae</taxon>
    </lineage>
</organism>
<dbReference type="NCBIfam" id="TIGR04183">
    <property type="entry name" value="Por_Secre_tail"/>
    <property type="match status" value="1"/>
</dbReference>
<feature type="domain" description="Secretion system C-terminal sorting" evidence="2">
    <location>
        <begin position="581"/>
        <end position="647"/>
    </location>
</feature>
<keyword evidence="4" id="KW-1185">Reference proteome</keyword>
<dbReference type="EMBL" id="JBHULY010000039">
    <property type="protein sequence ID" value="MFD2727692.1"/>
    <property type="molecule type" value="Genomic_DNA"/>
</dbReference>
<name>A0ABW5TEG3_9FLAO</name>
<gene>
    <name evidence="3" type="ORF">ACFSR8_15820</name>
</gene>
<dbReference type="InterPro" id="IPR026444">
    <property type="entry name" value="Secre_tail"/>
</dbReference>
<evidence type="ECO:0000313" key="4">
    <source>
        <dbReference type="Proteomes" id="UP001597476"/>
    </source>
</evidence>
<proteinExistence type="predicted"/>
<reference evidence="4" key="1">
    <citation type="journal article" date="2019" name="Int. J. Syst. Evol. Microbiol.">
        <title>The Global Catalogue of Microorganisms (GCM) 10K type strain sequencing project: providing services to taxonomists for standard genome sequencing and annotation.</title>
        <authorList>
            <consortium name="The Broad Institute Genomics Platform"/>
            <consortium name="The Broad Institute Genome Sequencing Center for Infectious Disease"/>
            <person name="Wu L."/>
            <person name="Ma J."/>
        </authorList>
    </citation>
    <scope>NUCLEOTIDE SEQUENCE [LARGE SCALE GENOMIC DNA]</scope>
    <source>
        <strain evidence="4">KCTC 42398</strain>
    </source>
</reference>